<dbReference type="Gene3D" id="3.80.10.10">
    <property type="entry name" value="Ribonuclease Inhibitor"/>
    <property type="match status" value="2"/>
</dbReference>
<organism evidence="7 8">
    <name type="scientific">Salvia divinorum</name>
    <name type="common">Maria pastora</name>
    <name type="synonym">Diviner's sage</name>
    <dbReference type="NCBI Taxonomy" id="28513"/>
    <lineage>
        <taxon>Eukaryota</taxon>
        <taxon>Viridiplantae</taxon>
        <taxon>Streptophyta</taxon>
        <taxon>Embryophyta</taxon>
        <taxon>Tracheophyta</taxon>
        <taxon>Spermatophyta</taxon>
        <taxon>Magnoliopsida</taxon>
        <taxon>eudicotyledons</taxon>
        <taxon>Gunneridae</taxon>
        <taxon>Pentapetalae</taxon>
        <taxon>asterids</taxon>
        <taxon>lamiids</taxon>
        <taxon>Lamiales</taxon>
        <taxon>Lamiaceae</taxon>
        <taxon>Nepetoideae</taxon>
        <taxon>Mentheae</taxon>
        <taxon>Salviinae</taxon>
        <taxon>Salvia</taxon>
        <taxon>Salvia subgen. Calosphace</taxon>
    </lineage>
</organism>
<keyword evidence="5" id="KW-0472">Membrane</keyword>
<comment type="subcellular location">
    <subcellularLocation>
        <location evidence="1">Membrane</location>
    </subcellularLocation>
</comment>
<dbReference type="Pfam" id="PF00560">
    <property type="entry name" value="LRR_1"/>
    <property type="match status" value="3"/>
</dbReference>
<gene>
    <name evidence="7" type="ORF">AAHA92_03197</name>
</gene>
<dbReference type="SUPFAM" id="SSF52058">
    <property type="entry name" value="L domain-like"/>
    <property type="match status" value="1"/>
</dbReference>
<dbReference type="EMBL" id="JBEAFC010000002">
    <property type="protein sequence ID" value="KAL1567751.1"/>
    <property type="molecule type" value="Genomic_DNA"/>
</dbReference>
<dbReference type="AlphaFoldDB" id="A0ABD1IGA8"/>
<keyword evidence="2" id="KW-0433">Leucine-rich repeat</keyword>
<evidence type="ECO:0000256" key="6">
    <source>
        <dbReference type="ARBA" id="ARBA00023180"/>
    </source>
</evidence>
<dbReference type="InterPro" id="IPR032675">
    <property type="entry name" value="LRR_dom_sf"/>
</dbReference>
<dbReference type="InterPro" id="IPR052595">
    <property type="entry name" value="LRRC69/RLP"/>
</dbReference>
<proteinExistence type="predicted"/>
<keyword evidence="4" id="KW-0677">Repeat</keyword>
<dbReference type="GO" id="GO:0016020">
    <property type="term" value="C:membrane"/>
    <property type="evidence" value="ECO:0007669"/>
    <property type="project" value="UniProtKB-SubCell"/>
</dbReference>
<evidence type="ECO:0000256" key="1">
    <source>
        <dbReference type="ARBA" id="ARBA00004370"/>
    </source>
</evidence>
<dbReference type="FunFam" id="3.80.10.10:FF:000041">
    <property type="entry name" value="LRR receptor-like serine/threonine-protein kinase ERECTA"/>
    <property type="match status" value="1"/>
</dbReference>
<keyword evidence="6" id="KW-0325">Glycoprotein</keyword>
<evidence type="ECO:0000256" key="4">
    <source>
        <dbReference type="ARBA" id="ARBA00022737"/>
    </source>
</evidence>
<evidence type="ECO:0000313" key="8">
    <source>
        <dbReference type="Proteomes" id="UP001567538"/>
    </source>
</evidence>
<evidence type="ECO:0000256" key="5">
    <source>
        <dbReference type="ARBA" id="ARBA00023136"/>
    </source>
</evidence>
<comment type="caution">
    <text evidence="7">The sequence shown here is derived from an EMBL/GenBank/DDBJ whole genome shotgun (WGS) entry which is preliminary data.</text>
</comment>
<accession>A0ABD1IGA8</accession>
<keyword evidence="8" id="KW-1185">Reference proteome</keyword>
<keyword evidence="3" id="KW-0732">Signal</keyword>
<protein>
    <submittedName>
        <fullName evidence="7">Uncharacterized protein</fullName>
    </submittedName>
</protein>
<dbReference type="Proteomes" id="UP001567538">
    <property type="component" value="Unassembled WGS sequence"/>
</dbReference>
<evidence type="ECO:0000313" key="7">
    <source>
        <dbReference type="EMBL" id="KAL1567751.1"/>
    </source>
</evidence>
<sequence>MDQLELRMQLEWRRLQLAPPKSSRLESLNMTLSGTIPPQLGHLSFLVSLDLTSNLFVGALPPELSLLLHLKFMSLRLNNFTGDMPPLFGQLPKLEYLNLRNNSFTGSILKSLSNLTNIEIGSLTSLQRLYISGNNLNDTLPHEIGSLESLVDFGAESNQIGDSVDFNVFINMSSLQTLLLWRKKFIGNFSRDVGNLTILTSLPLHENYLTGFIPPELGRLY</sequence>
<dbReference type="PANTHER" id="PTHR48057:SF7">
    <property type="entry name" value="LEUCINE-RICH REPEAT SERINE_THREONINE-PROTEIN KINASE 1"/>
    <property type="match status" value="1"/>
</dbReference>
<dbReference type="PANTHER" id="PTHR48057">
    <property type="entry name" value="LEUCINE-RICH REPEAT SERINE/THREONINE-PROTEIN KINASE 1"/>
    <property type="match status" value="1"/>
</dbReference>
<evidence type="ECO:0000256" key="2">
    <source>
        <dbReference type="ARBA" id="ARBA00022614"/>
    </source>
</evidence>
<evidence type="ECO:0000256" key="3">
    <source>
        <dbReference type="ARBA" id="ARBA00022729"/>
    </source>
</evidence>
<dbReference type="InterPro" id="IPR001611">
    <property type="entry name" value="Leu-rich_rpt"/>
</dbReference>
<reference evidence="7 8" key="1">
    <citation type="submission" date="2024-06" db="EMBL/GenBank/DDBJ databases">
        <title>A chromosome level genome sequence of Diviner's sage (Salvia divinorum).</title>
        <authorList>
            <person name="Ford S.A."/>
            <person name="Ro D.-K."/>
            <person name="Ness R.W."/>
            <person name="Phillips M.A."/>
        </authorList>
    </citation>
    <scope>NUCLEOTIDE SEQUENCE [LARGE SCALE GENOMIC DNA]</scope>
    <source>
        <strain evidence="7">SAF-2024a</strain>
        <tissue evidence="7">Leaf</tissue>
    </source>
</reference>
<name>A0ABD1IGA8_SALDI</name>